<dbReference type="HOGENOM" id="CLU_2197823_0_0_1"/>
<organism evidence="1 2">
    <name type="scientific">Penicillium digitatum (strain PHI26 / CECT 20796)</name>
    <name type="common">Green mold</name>
    <dbReference type="NCBI Taxonomy" id="1170229"/>
    <lineage>
        <taxon>Eukaryota</taxon>
        <taxon>Fungi</taxon>
        <taxon>Dikarya</taxon>
        <taxon>Ascomycota</taxon>
        <taxon>Pezizomycotina</taxon>
        <taxon>Eurotiomycetes</taxon>
        <taxon>Eurotiomycetidae</taxon>
        <taxon>Eurotiales</taxon>
        <taxon>Aspergillaceae</taxon>
        <taxon>Penicillium</taxon>
    </lineage>
</organism>
<dbReference type="InParanoid" id="K9FKR9"/>
<evidence type="ECO:0000313" key="2">
    <source>
        <dbReference type="Proteomes" id="UP000009882"/>
    </source>
</evidence>
<evidence type="ECO:0000313" key="1">
    <source>
        <dbReference type="EMBL" id="EKV10195.1"/>
    </source>
</evidence>
<protein>
    <submittedName>
        <fullName evidence="1">Uncharacterized protein</fullName>
    </submittedName>
</protein>
<gene>
    <name evidence="1" type="ORF">PDIG_58860</name>
</gene>
<name>K9FKR9_PEND2</name>
<dbReference type="EMBL" id="AKCT01000232">
    <property type="protein sequence ID" value="EKV10195.1"/>
    <property type="molecule type" value="Genomic_DNA"/>
</dbReference>
<accession>K9FKR9</accession>
<comment type="caution">
    <text evidence="1">The sequence shown here is derived from an EMBL/GenBank/DDBJ whole genome shotgun (WGS) entry which is preliminary data.</text>
</comment>
<dbReference type="Proteomes" id="UP000009882">
    <property type="component" value="Unassembled WGS sequence"/>
</dbReference>
<proteinExistence type="predicted"/>
<dbReference type="AlphaFoldDB" id="K9FKR9"/>
<reference evidence="2" key="1">
    <citation type="journal article" date="2012" name="BMC Genomics">
        <title>Genome sequence of the necrotrophic fungus Penicillium digitatum, the main postharvest pathogen of citrus.</title>
        <authorList>
            <person name="Marcet-Houben M."/>
            <person name="Ballester A.-R."/>
            <person name="de la Fuente B."/>
            <person name="Harries E."/>
            <person name="Marcos J.F."/>
            <person name="Gonzalez-Candelas L."/>
            <person name="Gabaldon T."/>
        </authorList>
    </citation>
    <scope>NUCLEOTIDE SEQUENCE [LARGE SCALE GENOMIC DNA]</scope>
    <source>
        <strain evidence="2">PHI26 / CECT 20796</strain>
    </source>
</reference>
<sequence length="108" mass="12426">MRSALHSGLSHQIEKITYQQPVRDRGGKRMRGGAIKAFSDFAKASKRSSLGAMMGNRRGGFPEILLRLFCMTRLVVMRLCHQLMYGQAELEWTCYRVRTVQDSIYLRV</sequence>
<keyword evidence="2" id="KW-1185">Reference proteome</keyword>